<proteinExistence type="predicted"/>
<protein>
    <submittedName>
        <fullName evidence="1">Helix-turn-helix transcriptional regulator</fullName>
    </submittedName>
</protein>
<reference evidence="1" key="1">
    <citation type="submission" date="2021-11" db="EMBL/GenBank/DDBJ databases">
        <title>Study of the species diversity of bacterial strains isolated from a unique natural object - Shulgan-Tash cave (Bashkiria).</title>
        <authorList>
            <person name="Sazanova A.L."/>
            <person name="Chirak E.R."/>
            <person name="Safronova V.I."/>
        </authorList>
    </citation>
    <scope>NUCLEOTIDE SEQUENCE</scope>
    <source>
        <strain evidence="1">P1</strain>
    </source>
</reference>
<sequence>MRWHADGVTALAPAGEVDEAHEVLSGIREAVDARQGAPGVDIAADRAEAEICAATGDLDQARDTATRSATAAADLRLPIEEARSLVTLAHVERRARRSGRSRDAAERAREVLRPLHAEPWATWVQARFPDGAALHTLEPEEPDGRDPLAHLTLTEQQVAALVADGASNREIAQRLHLSVKTVEGTLTRIYLQDRGALTHPARRARAGARLALTRLDPLRGWR</sequence>
<evidence type="ECO:0000313" key="2">
    <source>
        <dbReference type="Proteomes" id="UP001059663"/>
    </source>
</evidence>
<dbReference type="Proteomes" id="UP001059663">
    <property type="component" value="Chromosome"/>
</dbReference>
<name>A0AC61U536_9MICO</name>
<accession>A0AC61U536</accession>
<evidence type="ECO:0000313" key="1">
    <source>
        <dbReference type="EMBL" id="UUZ45068.1"/>
    </source>
</evidence>
<dbReference type="EMBL" id="CP087977">
    <property type="protein sequence ID" value="UUZ45068.1"/>
    <property type="molecule type" value="Genomic_DNA"/>
</dbReference>
<gene>
    <name evidence="1" type="ORF">LP422_01625</name>
</gene>
<organism evidence="1 2">
    <name type="scientific">Janibacter limosus</name>
    <dbReference type="NCBI Taxonomy" id="53458"/>
    <lineage>
        <taxon>Bacteria</taxon>
        <taxon>Bacillati</taxon>
        <taxon>Actinomycetota</taxon>
        <taxon>Actinomycetes</taxon>
        <taxon>Micrococcales</taxon>
        <taxon>Intrasporangiaceae</taxon>
        <taxon>Janibacter</taxon>
    </lineage>
</organism>